<feature type="binding site" evidence="9">
    <location>
        <begin position="17"/>
        <end position="18"/>
    </location>
    <ligand>
        <name>ATP</name>
        <dbReference type="ChEBI" id="CHEBI:30616"/>
    </ligand>
</feature>
<dbReference type="PANTHER" id="PTHR21342:SF1">
    <property type="entry name" value="PHOSPHOPANTETHEINE ADENYLYLTRANSFERASE"/>
    <property type="match status" value="1"/>
</dbReference>
<feature type="binding site" evidence="9">
    <location>
        <begin position="131"/>
        <end position="137"/>
    </location>
    <ligand>
        <name>ATP</name>
        <dbReference type="ChEBI" id="CHEBI:30616"/>
    </ligand>
</feature>
<name>A0A9D1MGC1_9FIRM</name>
<evidence type="ECO:0000259" key="10">
    <source>
        <dbReference type="Pfam" id="PF01467"/>
    </source>
</evidence>
<keyword evidence="1 9" id="KW-0963">Cytoplasm</keyword>
<keyword evidence="3 9" id="KW-0548">Nucleotidyltransferase</keyword>
<dbReference type="Gene3D" id="3.40.50.620">
    <property type="entry name" value="HUPs"/>
    <property type="match status" value="1"/>
</dbReference>
<dbReference type="Proteomes" id="UP000824081">
    <property type="component" value="Unassembled WGS sequence"/>
</dbReference>
<dbReference type="PANTHER" id="PTHR21342">
    <property type="entry name" value="PHOSPHOPANTETHEINE ADENYLYLTRANSFERASE"/>
    <property type="match status" value="1"/>
</dbReference>
<dbReference type="EC" id="2.7.7.3" evidence="9"/>
<dbReference type="AlphaFoldDB" id="A0A9D1MGC1"/>
<feature type="binding site" evidence="9">
    <location>
        <position position="49"/>
    </location>
    <ligand>
        <name>substrate</name>
    </ligand>
</feature>
<organism evidence="11 12">
    <name type="scientific">Candidatus Scatosoma pullistercoris</name>
    <dbReference type="NCBI Taxonomy" id="2840934"/>
    <lineage>
        <taxon>Bacteria</taxon>
        <taxon>Bacillati</taxon>
        <taxon>Bacillota</taxon>
        <taxon>Clostridia</taxon>
        <taxon>Candidatus Scatosoma</taxon>
    </lineage>
</organism>
<reference evidence="11" key="2">
    <citation type="journal article" date="2021" name="PeerJ">
        <title>Extensive microbial diversity within the chicken gut microbiome revealed by metagenomics and culture.</title>
        <authorList>
            <person name="Gilroy R."/>
            <person name="Ravi A."/>
            <person name="Getino M."/>
            <person name="Pursley I."/>
            <person name="Horton D.L."/>
            <person name="Alikhan N.F."/>
            <person name="Baker D."/>
            <person name="Gharbi K."/>
            <person name="Hall N."/>
            <person name="Watson M."/>
            <person name="Adriaenssens E.M."/>
            <person name="Foster-Nyarko E."/>
            <person name="Jarju S."/>
            <person name="Secka A."/>
            <person name="Antonio M."/>
            <person name="Oren A."/>
            <person name="Chaudhuri R.R."/>
            <person name="La Ragione R."/>
            <person name="Hildebrand F."/>
            <person name="Pallen M.J."/>
        </authorList>
    </citation>
    <scope>NUCLEOTIDE SEQUENCE</scope>
    <source>
        <strain evidence="11">11687</strain>
    </source>
</reference>
<comment type="function">
    <text evidence="9">Reversibly transfers an adenylyl group from ATP to 4'-phosphopantetheine, yielding dephospho-CoA (dPCoA) and pyrophosphate.</text>
</comment>
<accession>A0A9D1MGC1</accession>
<feature type="binding site" evidence="9">
    <location>
        <position position="95"/>
    </location>
    <ligand>
        <name>substrate</name>
    </ligand>
</feature>
<dbReference type="HAMAP" id="MF_00151">
    <property type="entry name" value="PPAT_bact"/>
    <property type="match status" value="1"/>
</dbReference>
<reference evidence="11" key="1">
    <citation type="submission" date="2020-10" db="EMBL/GenBank/DDBJ databases">
        <authorList>
            <person name="Gilroy R."/>
        </authorList>
    </citation>
    <scope>NUCLEOTIDE SEQUENCE</scope>
    <source>
        <strain evidence="11">11687</strain>
    </source>
</reference>
<comment type="caution">
    <text evidence="11">The sequence shown here is derived from an EMBL/GenBank/DDBJ whole genome shotgun (WGS) entry which is preliminary data.</text>
</comment>
<feature type="binding site" evidence="9">
    <location>
        <position position="17"/>
    </location>
    <ligand>
        <name>substrate</name>
    </ligand>
</feature>
<evidence type="ECO:0000256" key="5">
    <source>
        <dbReference type="ARBA" id="ARBA00022840"/>
    </source>
</evidence>
<proteinExistence type="inferred from homology"/>
<comment type="cofactor">
    <cofactor evidence="9">
        <name>Mg(2+)</name>
        <dbReference type="ChEBI" id="CHEBI:18420"/>
    </cofactor>
</comment>
<feature type="binding site" evidence="9">
    <location>
        <position position="106"/>
    </location>
    <ligand>
        <name>ATP</name>
        <dbReference type="ChEBI" id="CHEBI:30616"/>
    </ligand>
</feature>
<evidence type="ECO:0000256" key="7">
    <source>
        <dbReference type="ARBA" id="ARBA00022993"/>
    </source>
</evidence>
<dbReference type="InterPro" id="IPR001980">
    <property type="entry name" value="PPAT"/>
</dbReference>
<evidence type="ECO:0000256" key="4">
    <source>
        <dbReference type="ARBA" id="ARBA00022741"/>
    </source>
</evidence>
<evidence type="ECO:0000256" key="6">
    <source>
        <dbReference type="ARBA" id="ARBA00022842"/>
    </source>
</evidence>
<keyword evidence="6 9" id="KW-0460">Magnesium</keyword>
<dbReference type="PRINTS" id="PR01020">
    <property type="entry name" value="LPSBIOSNTHSS"/>
</dbReference>
<comment type="pathway">
    <text evidence="9">Cofactor biosynthesis; coenzyme A biosynthesis; CoA from (R)-pantothenate: step 4/5.</text>
</comment>
<evidence type="ECO:0000256" key="8">
    <source>
        <dbReference type="ARBA" id="ARBA00029346"/>
    </source>
</evidence>
<evidence type="ECO:0000256" key="3">
    <source>
        <dbReference type="ARBA" id="ARBA00022695"/>
    </source>
</evidence>
<keyword evidence="7 9" id="KW-0173">Coenzyme A biosynthesis</keyword>
<comment type="subcellular location">
    <subcellularLocation>
        <location evidence="9">Cytoplasm</location>
    </subcellularLocation>
</comment>
<keyword evidence="4 9" id="KW-0547">Nucleotide-binding</keyword>
<evidence type="ECO:0000256" key="2">
    <source>
        <dbReference type="ARBA" id="ARBA00022679"/>
    </source>
</evidence>
<dbReference type="Pfam" id="PF01467">
    <property type="entry name" value="CTP_transf_like"/>
    <property type="match status" value="1"/>
</dbReference>
<dbReference type="GO" id="GO:0004595">
    <property type="term" value="F:pantetheine-phosphate adenylyltransferase activity"/>
    <property type="evidence" value="ECO:0007669"/>
    <property type="project" value="UniProtKB-UniRule"/>
</dbReference>
<evidence type="ECO:0000256" key="1">
    <source>
        <dbReference type="ARBA" id="ARBA00022490"/>
    </source>
</evidence>
<dbReference type="GO" id="GO:0005524">
    <property type="term" value="F:ATP binding"/>
    <property type="evidence" value="ECO:0007669"/>
    <property type="project" value="UniProtKB-KW"/>
</dbReference>
<dbReference type="EMBL" id="DVMZ01000172">
    <property type="protein sequence ID" value="HIU59711.1"/>
    <property type="molecule type" value="Genomic_DNA"/>
</dbReference>
<keyword evidence="2 9" id="KW-0808">Transferase</keyword>
<feature type="binding site" evidence="9">
    <location>
        <position position="81"/>
    </location>
    <ligand>
        <name>substrate</name>
    </ligand>
</feature>
<gene>
    <name evidence="9 11" type="primary">coaD</name>
    <name evidence="11" type="ORF">IAC57_06375</name>
</gene>
<dbReference type="GO" id="GO:0005737">
    <property type="term" value="C:cytoplasm"/>
    <property type="evidence" value="ECO:0007669"/>
    <property type="project" value="UniProtKB-SubCell"/>
</dbReference>
<protein>
    <recommendedName>
        <fullName evidence="9">Phosphopantetheine adenylyltransferase</fullName>
        <ecNumber evidence="9">2.7.7.3</ecNumber>
    </recommendedName>
    <alternativeName>
        <fullName evidence="9">Dephospho-CoA pyrophosphorylase</fullName>
    </alternativeName>
    <alternativeName>
        <fullName evidence="9">Pantetheine-phosphate adenylyltransferase</fullName>
        <shortName evidence="9">PPAT</shortName>
    </alternativeName>
</protein>
<comment type="similarity">
    <text evidence="9">Belongs to the bacterial CoaD family.</text>
</comment>
<dbReference type="InterPro" id="IPR004821">
    <property type="entry name" value="Cyt_trans-like"/>
</dbReference>
<feature type="binding site" evidence="9">
    <location>
        <begin position="96"/>
        <end position="98"/>
    </location>
    <ligand>
        <name>ATP</name>
        <dbReference type="ChEBI" id="CHEBI:30616"/>
    </ligand>
</feature>
<dbReference type="NCBIfam" id="TIGR00125">
    <property type="entry name" value="cyt_tran_rel"/>
    <property type="match status" value="1"/>
</dbReference>
<comment type="subunit">
    <text evidence="9">Homohexamer.</text>
</comment>
<dbReference type="InterPro" id="IPR014729">
    <property type="entry name" value="Rossmann-like_a/b/a_fold"/>
</dbReference>
<keyword evidence="5 9" id="KW-0067">ATP-binding</keyword>
<comment type="catalytic activity">
    <reaction evidence="8 9">
        <text>(R)-4'-phosphopantetheine + ATP + H(+) = 3'-dephospho-CoA + diphosphate</text>
        <dbReference type="Rhea" id="RHEA:19801"/>
        <dbReference type="ChEBI" id="CHEBI:15378"/>
        <dbReference type="ChEBI" id="CHEBI:30616"/>
        <dbReference type="ChEBI" id="CHEBI:33019"/>
        <dbReference type="ChEBI" id="CHEBI:57328"/>
        <dbReference type="ChEBI" id="CHEBI:61723"/>
        <dbReference type="EC" id="2.7.7.3"/>
    </reaction>
</comment>
<evidence type="ECO:0000313" key="12">
    <source>
        <dbReference type="Proteomes" id="UP000824081"/>
    </source>
</evidence>
<evidence type="ECO:0000256" key="9">
    <source>
        <dbReference type="HAMAP-Rule" id="MF_00151"/>
    </source>
</evidence>
<feature type="binding site" evidence="9">
    <location>
        <position position="25"/>
    </location>
    <ligand>
        <name>ATP</name>
        <dbReference type="ChEBI" id="CHEBI:30616"/>
    </ligand>
</feature>
<feature type="site" description="Transition state stabilizer" evidence="9">
    <location>
        <position position="25"/>
    </location>
</feature>
<dbReference type="NCBIfam" id="TIGR01510">
    <property type="entry name" value="coaD_prev_kdtB"/>
    <property type="match status" value="1"/>
</dbReference>
<evidence type="ECO:0000313" key="11">
    <source>
        <dbReference type="EMBL" id="HIU59711.1"/>
    </source>
</evidence>
<dbReference type="GO" id="GO:0015937">
    <property type="term" value="P:coenzyme A biosynthetic process"/>
    <property type="evidence" value="ECO:0007669"/>
    <property type="project" value="UniProtKB-UniRule"/>
</dbReference>
<sequence>MAMQAGVQKRKCVFAGSFDPPTIGHKAMIEDCLALFDEAVVAVMVNPGKRPCFLPEERVEMLRRMFPDEPRIRVMTFGGTAAELLRKENTRIYVRGVRSAVDFEYENADFFASAKLDPDILPVYLPCRQELLHVTSTAARACLRFSAPTDAFLTPEVRAYIDGLKDKKR</sequence>
<feature type="domain" description="Cytidyltransferase-like" evidence="10">
    <location>
        <begin position="13"/>
        <end position="140"/>
    </location>
</feature>
<dbReference type="SUPFAM" id="SSF52374">
    <property type="entry name" value="Nucleotidylyl transferase"/>
    <property type="match status" value="1"/>
</dbReference>